<evidence type="ECO:0000256" key="1">
    <source>
        <dbReference type="SAM" id="MobiDB-lite"/>
    </source>
</evidence>
<name>A0A8H7YC11_PSICU</name>
<sequence length="141" mass="16268">MYFFWWHKPMDIQRRLPVFLKPGSDYVRKIELKRAIVMEDPEIALRDIEEALAEENTRSAEGDGVPPGTGESSSSIQNSNLHRLGQSLKDIIKTVPVIGPDILPELSRDWREDTKKYPTMENLLYYFNLCSLRLFIIRSGG</sequence>
<dbReference type="EMBL" id="JAFIQS010000001">
    <property type="protein sequence ID" value="KAG5174629.1"/>
    <property type="molecule type" value="Genomic_DNA"/>
</dbReference>
<reference evidence="2" key="1">
    <citation type="submission" date="2021-02" db="EMBL/GenBank/DDBJ databases">
        <title>Psilocybe cubensis genome.</title>
        <authorList>
            <person name="Mckernan K.J."/>
            <person name="Crawford S."/>
            <person name="Trippe A."/>
            <person name="Kane L.T."/>
            <person name="Mclaughlin S."/>
        </authorList>
    </citation>
    <scope>NUCLEOTIDE SEQUENCE [LARGE SCALE GENOMIC DNA]</scope>
    <source>
        <strain evidence="2">MGC-MH-2018</strain>
    </source>
</reference>
<feature type="region of interest" description="Disordered" evidence="1">
    <location>
        <begin position="54"/>
        <end position="79"/>
    </location>
</feature>
<proteinExistence type="predicted"/>
<accession>A0A8H7YC11</accession>
<protein>
    <submittedName>
        <fullName evidence="2">Uncharacterized protein</fullName>
    </submittedName>
</protein>
<organism evidence="2">
    <name type="scientific">Psilocybe cubensis</name>
    <name type="common">Psychedelic mushroom</name>
    <name type="synonym">Stropharia cubensis</name>
    <dbReference type="NCBI Taxonomy" id="181762"/>
    <lineage>
        <taxon>Eukaryota</taxon>
        <taxon>Fungi</taxon>
        <taxon>Dikarya</taxon>
        <taxon>Basidiomycota</taxon>
        <taxon>Agaricomycotina</taxon>
        <taxon>Agaricomycetes</taxon>
        <taxon>Agaricomycetidae</taxon>
        <taxon>Agaricales</taxon>
        <taxon>Agaricineae</taxon>
        <taxon>Strophariaceae</taxon>
        <taxon>Psilocybe</taxon>
    </lineage>
</organism>
<comment type="caution">
    <text evidence="2">The sequence shown here is derived from an EMBL/GenBank/DDBJ whole genome shotgun (WGS) entry which is preliminary data.</text>
</comment>
<evidence type="ECO:0000313" key="2">
    <source>
        <dbReference type="EMBL" id="KAG5174629.1"/>
    </source>
</evidence>
<dbReference type="AlphaFoldDB" id="A0A8H7YC11"/>
<feature type="compositionally biased region" description="Polar residues" evidence="1">
    <location>
        <begin position="70"/>
        <end position="79"/>
    </location>
</feature>
<gene>
    <name evidence="2" type="ORF">JR316_001291</name>
</gene>